<reference evidence="4" key="1">
    <citation type="journal article" date="2006" name="PLoS Biol.">
        <title>Macronuclear genome sequence of the ciliate Tetrahymena thermophila, a model eukaryote.</title>
        <authorList>
            <person name="Eisen J.A."/>
            <person name="Coyne R.S."/>
            <person name="Wu M."/>
            <person name="Wu D."/>
            <person name="Thiagarajan M."/>
            <person name="Wortman J.R."/>
            <person name="Badger J.H."/>
            <person name="Ren Q."/>
            <person name="Amedeo P."/>
            <person name="Jones K.M."/>
            <person name="Tallon L.J."/>
            <person name="Delcher A.L."/>
            <person name="Salzberg S.L."/>
            <person name="Silva J.C."/>
            <person name="Haas B.J."/>
            <person name="Majoros W.H."/>
            <person name="Farzad M."/>
            <person name="Carlton J.M."/>
            <person name="Smith R.K. Jr."/>
            <person name="Garg J."/>
            <person name="Pearlman R.E."/>
            <person name="Karrer K.M."/>
            <person name="Sun L."/>
            <person name="Manning G."/>
            <person name="Elde N.C."/>
            <person name="Turkewitz A.P."/>
            <person name="Asai D.J."/>
            <person name="Wilkes D.E."/>
            <person name="Wang Y."/>
            <person name="Cai H."/>
            <person name="Collins K."/>
            <person name="Stewart B.A."/>
            <person name="Lee S.R."/>
            <person name="Wilamowska K."/>
            <person name="Weinberg Z."/>
            <person name="Ruzzo W.L."/>
            <person name="Wloga D."/>
            <person name="Gaertig J."/>
            <person name="Frankel J."/>
            <person name="Tsao C.-C."/>
            <person name="Gorovsky M.A."/>
            <person name="Keeling P.J."/>
            <person name="Waller R.F."/>
            <person name="Patron N.J."/>
            <person name="Cherry J.M."/>
            <person name="Stover N.A."/>
            <person name="Krieger C.J."/>
            <person name="del Toro C."/>
            <person name="Ryder H.F."/>
            <person name="Williamson S.C."/>
            <person name="Barbeau R.A."/>
            <person name="Hamilton E.P."/>
            <person name="Orias E."/>
        </authorList>
    </citation>
    <scope>NUCLEOTIDE SEQUENCE [LARGE SCALE GENOMIC DNA]</scope>
    <source>
        <strain evidence="4">SB210</strain>
    </source>
</reference>
<feature type="chain" id="PRO_5004201450" description="Transmembrane protein" evidence="2">
    <location>
        <begin position="21"/>
        <end position="124"/>
    </location>
</feature>
<dbReference type="AlphaFoldDB" id="Q239S8"/>
<dbReference type="KEGG" id="tet:TTHERM_00749000"/>
<protein>
    <recommendedName>
        <fullName evidence="5">Transmembrane protein</fullName>
    </recommendedName>
</protein>
<feature type="coiled-coil region" evidence="1">
    <location>
        <begin position="44"/>
        <end position="96"/>
    </location>
</feature>
<name>Q239S8_TETTS</name>
<dbReference type="InParanoid" id="Q239S8"/>
<proteinExistence type="predicted"/>
<evidence type="ECO:0000256" key="2">
    <source>
        <dbReference type="SAM" id="SignalP"/>
    </source>
</evidence>
<organism evidence="3 4">
    <name type="scientific">Tetrahymena thermophila (strain SB210)</name>
    <dbReference type="NCBI Taxonomy" id="312017"/>
    <lineage>
        <taxon>Eukaryota</taxon>
        <taxon>Sar</taxon>
        <taxon>Alveolata</taxon>
        <taxon>Ciliophora</taxon>
        <taxon>Intramacronucleata</taxon>
        <taxon>Oligohymenophorea</taxon>
        <taxon>Hymenostomatida</taxon>
        <taxon>Tetrahymenina</taxon>
        <taxon>Tetrahymenidae</taxon>
        <taxon>Tetrahymena</taxon>
    </lineage>
</organism>
<keyword evidence="1" id="KW-0175">Coiled coil</keyword>
<evidence type="ECO:0000256" key="1">
    <source>
        <dbReference type="SAM" id="Coils"/>
    </source>
</evidence>
<dbReference type="EMBL" id="GG662726">
    <property type="protein sequence ID" value="EAR93330.1"/>
    <property type="molecule type" value="Genomic_DNA"/>
</dbReference>
<accession>Q239S8</accession>
<keyword evidence="4" id="KW-1185">Reference proteome</keyword>
<dbReference type="RefSeq" id="XP_001013575.1">
    <property type="nucleotide sequence ID" value="XM_001013575.1"/>
</dbReference>
<gene>
    <name evidence="3" type="ORF">TTHERM_00749000</name>
</gene>
<dbReference type="HOGENOM" id="CLU_2008537_0_0_1"/>
<keyword evidence="2" id="KW-0732">Signal</keyword>
<dbReference type="GeneID" id="7841564"/>
<evidence type="ECO:0008006" key="5">
    <source>
        <dbReference type="Google" id="ProtNLM"/>
    </source>
</evidence>
<feature type="signal peptide" evidence="2">
    <location>
        <begin position="1"/>
        <end position="20"/>
    </location>
</feature>
<sequence length="124" mass="14357">MNNKLSLLILFALLLATAFAQDVDLLEHEKINNTTTVAQDDQQKEQTTSNLEVVNLNLRKVKQENEKERRLEDGMDEEMQKQAALMEEKLKQMGKKKPIIKKDADKKVFNSADYYKDREDSGKN</sequence>
<evidence type="ECO:0000313" key="4">
    <source>
        <dbReference type="Proteomes" id="UP000009168"/>
    </source>
</evidence>
<dbReference type="Proteomes" id="UP000009168">
    <property type="component" value="Unassembled WGS sequence"/>
</dbReference>
<evidence type="ECO:0000313" key="3">
    <source>
        <dbReference type="EMBL" id="EAR93330.1"/>
    </source>
</evidence>